<evidence type="ECO:0000259" key="1">
    <source>
        <dbReference type="Pfam" id="PF07484"/>
    </source>
</evidence>
<reference evidence="3" key="1">
    <citation type="journal article" date="2019" name="Int. J. Syst. Evol. Microbiol.">
        <title>The Global Catalogue of Microorganisms (GCM) 10K type strain sequencing project: providing services to taxonomists for standard genome sequencing and annotation.</title>
        <authorList>
            <consortium name="The Broad Institute Genomics Platform"/>
            <consortium name="The Broad Institute Genome Sequencing Center for Infectious Disease"/>
            <person name="Wu L."/>
            <person name="Ma J."/>
        </authorList>
    </citation>
    <scope>NUCLEOTIDE SEQUENCE [LARGE SCALE GENOMIC DNA]</scope>
    <source>
        <strain evidence="3">NBRC 110044</strain>
    </source>
</reference>
<protein>
    <recommendedName>
        <fullName evidence="1">Phage tail collar domain-containing protein</fullName>
    </recommendedName>
</protein>
<dbReference type="Pfam" id="PF07484">
    <property type="entry name" value="Collar"/>
    <property type="match status" value="1"/>
</dbReference>
<comment type="caution">
    <text evidence="2">The sequence shown here is derived from an EMBL/GenBank/DDBJ whole genome shotgun (WGS) entry which is preliminary data.</text>
</comment>
<dbReference type="InterPro" id="IPR037053">
    <property type="entry name" value="Phage_tail_collar_dom_sf"/>
</dbReference>
<keyword evidence="3" id="KW-1185">Reference proteome</keyword>
<dbReference type="RefSeq" id="WP_284196510.1">
    <property type="nucleotide sequence ID" value="NZ_BSOG01000002.1"/>
</dbReference>
<organism evidence="2 3">
    <name type="scientific">Chitinimonas prasina</name>
    <dbReference type="NCBI Taxonomy" id="1434937"/>
    <lineage>
        <taxon>Bacteria</taxon>
        <taxon>Pseudomonadati</taxon>
        <taxon>Pseudomonadota</taxon>
        <taxon>Betaproteobacteria</taxon>
        <taxon>Neisseriales</taxon>
        <taxon>Chitinibacteraceae</taxon>
        <taxon>Chitinimonas</taxon>
    </lineage>
</organism>
<dbReference type="InterPro" id="IPR011083">
    <property type="entry name" value="Phage_tail_collar_dom"/>
</dbReference>
<gene>
    <name evidence="2" type="ORF">GCM10007907_21970</name>
</gene>
<dbReference type="Proteomes" id="UP001156706">
    <property type="component" value="Unassembled WGS sequence"/>
</dbReference>
<proteinExistence type="predicted"/>
<dbReference type="SUPFAM" id="SSF88874">
    <property type="entry name" value="Receptor-binding domain of short tail fibre protein gp12"/>
    <property type="match status" value="1"/>
</dbReference>
<name>A0ABQ5YIC2_9NEIS</name>
<evidence type="ECO:0000313" key="2">
    <source>
        <dbReference type="EMBL" id="GLR13407.1"/>
    </source>
</evidence>
<dbReference type="Gene3D" id="3.90.1340.10">
    <property type="entry name" value="Phage tail collar domain"/>
    <property type="match status" value="1"/>
</dbReference>
<evidence type="ECO:0000313" key="3">
    <source>
        <dbReference type="Proteomes" id="UP001156706"/>
    </source>
</evidence>
<accession>A0ABQ5YIC2</accession>
<feature type="domain" description="Phage tail collar" evidence="1">
    <location>
        <begin position="42"/>
        <end position="87"/>
    </location>
</feature>
<sequence>MRDTVFPVGAIVPYAGPVNDPQAGSGTFPNPASKAYDLHLRREGWLVCDGRALGLAQYHELFLVIGYVYGKPRSGHFNLPDYRGRFLRGVNYLAQGPDGLMRDPQATERVASAAGGWSGNQVGSVQDDALQAHEHNYEQAIAGGTGGTGAPVFASYLTPEALTTGIAPPSGYTPSITVRTAPETTVKNVYANFLIRFTAHPLA</sequence>
<dbReference type="EMBL" id="BSOG01000002">
    <property type="protein sequence ID" value="GLR13407.1"/>
    <property type="molecule type" value="Genomic_DNA"/>
</dbReference>